<dbReference type="Proteomes" id="UP001140453">
    <property type="component" value="Unassembled WGS sequence"/>
</dbReference>
<evidence type="ECO:0000256" key="5">
    <source>
        <dbReference type="ARBA" id="ARBA00022729"/>
    </source>
</evidence>
<dbReference type="GO" id="GO:0030245">
    <property type="term" value="P:cellulose catabolic process"/>
    <property type="evidence" value="ECO:0007669"/>
    <property type="project" value="UniProtKB-KW"/>
</dbReference>
<evidence type="ECO:0000313" key="19">
    <source>
        <dbReference type="EMBL" id="KAJ4388628.1"/>
    </source>
</evidence>
<dbReference type="GO" id="GO:0005576">
    <property type="term" value="C:extracellular region"/>
    <property type="evidence" value="ECO:0007669"/>
    <property type="project" value="UniProtKB-SubCell"/>
</dbReference>
<comment type="caution">
    <text evidence="19">The sequence shown here is derived from an EMBL/GenBank/DDBJ whole genome shotgun (WGS) entry which is preliminary data.</text>
</comment>
<evidence type="ECO:0000256" key="7">
    <source>
        <dbReference type="ARBA" id="ARBA00023002"/>
    </source>
</evidence>
<evidence type="ECO:0000256" key="8">
    <source>
        <dbReference type="ARBA" id="ARBA00023008"/>
    </source>
</evidence>
<organism evidence="19 20">
    <name type="scientific">Gnomoniopsis smithogilvyi</name>
    <dbReference type="NCBI Taxonomy" id="1191159"/>
    <lineage>
        <taxon>Eukaryota</taxon>
        <taxon>Fungi</taxon>
        <taxon>Dikarya</taxon>
        <taxon>Ascomycota</taxon>
        <taxon>Pezizomycotina</taxon>
        <taxon>Sordariomycetes</taxon>
        <taxon>Sordariomycetidae</taxon>
        <taxon>Diaporthales</taxon>
        <taxon>Gnomoniaceae</taxon>
        <taxon>Gnomoniopsis</taxon>
    </lineage>
</organism>
<keyword evidence="10" id="KW-1015">Disulfide bond</keyword>
<feature type="signal peptide" evidence="17">
    <location>
        <begin position="1"/>
        <end position="17"/>
    </location>
</feature>
<keyword evidence="8" id="KW-0186">Copper</keyword>
<evidence type="ECO:0000256" key="16">
    <source>
        <dbReference type="SAM" id="MobiDB-lite"/>
    </source>
</evidence>
<keyword evidence="5 17" id="KW-0732">Signal</keyword>
<evidence type="ECO:0000256" key="13">
    <source>
        <dbReference type="ARBA" id="ARBA00044502"/>
    </source>
</evidence>
<dbReference type="PANTHER" id="PTHR33353:SF10">
    <property type="entry name" value="ENDO-BETA-1,4-GLUCANASE D"/>
    <property type="match status" value="1"/>
</dbReference>
<protein>
    <recommendedName>
        <fullName evidence="15">lytic cellulose monooxygenase (C4-dehydrogenating)</fullName>
        <ecNumber evidence="15">1.14.99.56</ecNumber>
    </recommendedName>
</protein>
<evidence type="ECO:0000256" key="12">
    <source>
        <dbReference type="ARBA" id="ARBA00023326"/>
    </source>
</evidence>
<reference evidence="19" key="1">
    <citation type="submission" date="2022-10" db="EMBL/GenBank/DDBJ databases">
        <title>Tapping the CABI collections for fungal endophytes: first genome assemblies for Collariella, Neodidymelliopsis, Ascochyta clinopodiicola, Didymella pomorum, Didymosphaeria variabile, Neocosmospora piperis and Neocucurbitaria cava.</title>
        <authorList>
            <person name="Hill R."/>
        </authorList>
    </citation>
    <scope>NUCLEOTIDE SEQUENCE</scope>
    <source>
        <strain evidence="19">IMI 355082</strain>
    </source>
</reference>
<evidence type="ECO:0000256" key="15">
    <source>
        <dbReference type="ARBA" id="ARBA00047174"/>
    </source>
</evidence>
<name>A0A9W8YMM3_9PEZI</name>
<keyword evidence="20" id="KW-1185">Reference proteome</keyword>
<dbReference type="PANTHER" id="PTHR33353">
    <property type="entry name" value="PUTATIVE (AFU_ORTHOLOGUE AFUA_1G12560)-RELATED"/>
    <property type="match status" value="1"/>
</dbReference>
<evidence type="ECO:0000256" key="17">
    <source>
        <dbReference type="SAM" id="SignalP"/>
    </source>
</evidence>
<dbReference type="CDD" id="cd21175">
    <property type="entry name" value="LPMO_AA9"/>
    <property type="match status" value="1"/>
</dbReference>
<comment type="cofactor">
    <cofactor evidence="1">
        <name>Cu(2+)</name>
        <dbReference type="ChEBI" id="CHEBI:29036"/>
    </cofactor>
</comment>
<feature type="domain" description="Auxiliary Activity family 9 catalytic" evidence="18">
    <location>
        <begin position="18"/>
        <end position="225"/>
    </location>
</feature>
<evidence type="ECO:0000256" key="10">
    <source>
        <dbReference type="ARBA" id="ARBA00023157"/>
    </source>
</evidence>
<evidence type="ECO:0000256" key="4">
    <source>
        <dbReference type="ARBA" id="ARBA00022723"/>
    </source>
</evidence>
<comment type="similarity">
    <text evidence="13">Belongs to the polysaccharide monooxygenase AA9 family.</text>
</comment>
<dbReference type="InterPro" id="IPR049892">
    <property type="entry name" value="AA9"/>
</dbReference>
<evidence type="ECO:0000256" key="14">
    <source>
        <dbReference type="ARBA" id="ARBA00045077"/>
    </source>
</evidence>
<dbReference type="Pfam" id="PF03443">
    <property type="entry name" value="AA9"/>
    <property type="match status" value="1"/>
</dbReference>
<feature type="compositionally biased region" description="Low complexity" evidence="16">
    <location>
        <begin position="248"/>
        <end position="319"/>
    </location>
</feature>
<feature type="compositionally biased region" description="Basic residues" evidence="16">
    <location>
        <begin position="321"/>
        <end position="334"/>
    </location>
</feature>
<dbReference type="OrthoDB" id="5271017at2759"/>
<dbReference type="EMBL" id="JAPEVB010000004">
    <property type="protein sequence ID" value="KAJ4388628.1"/>
    <property type="molecule type" value="Genomic_DNA"/>
</dbReference>
<gene>
    <name evidence="19" type="ORF">N0V93_006087</name>
</gene>
<evidence type="ECO:0000256" key="6">
    <source>
        <dbReference type="ARBA" id="ARBA00023001"/>
    </source>
</evidence>
<sequence length="343" mass="35279">MRSTFACVAAFASTALAHYNFEALIVNDNVTSPYEYVRQTTNSNSPITDVTSQDFICNAGGLDADIMAKTSTYTVQAGDSVGFTINSNIGHPGPLHVYMSKAPDSTTAQDYKGAGDWFKVYSLTTSSITDEGLQWATYVDGGINNFTFALPEELAAGEYLMRVEHIALHGASTKGGAQFYMGCAQLKVEGSGTSTPTDTVSIPGVYDGTEPGILLNIYYPVPTNYTDPGPVTWPNGCEDHTANFVGQTSDGDCTGSTGSSSSSGSATTTGSASGSSASATATASGSGSSATGSAVVSAAGVNSGSSSSSSSSDSSSDSCASKRKRRVANKKRAEKHGLGLMRD</sequence>
<proteinExistence type="inferred from homology"/>
<evidence type="ECO:0000256" key="1">
    <source>
        <dbReference type="ARBA" id="ARBA00001973"/>
    </source>
</evidence>
<keyword evidence="12" id="KW-0624">Polysaccharide degradation</keyword>
<evidence type="ECO:0000259" key="18">
    <source>
        <dbReference type="Pfam" id="PF03443"/>
    </source>
</evidence>
<evidence type="ECO:0000256" key="2">
    <source>
        <dbReference type="ARBA" id="ARBA00004613"/>
    </source>
</evidence>
<feature type="region of interest" description="Disordered" evidence="16">
    <location>
        <begin position="248"/>
        <end position="343"/>
    </location>
</feature>
<evidence type="ECO:0000256" key="9">
    <source>
        <dbReference type="ARBA" id="ARBA00023033"/>
    </source>
</evidence>
<keyword evidence="7" id="KW-0560">Oxidoreductase</keyword>
<keyword evidence="4" id="KW-0479">Metal-binding</keyword>
<keyword evidence="9" id="KW-0503">Monooxygenase</keyword>
<dbReference type="InterPro" id="IPR005103">
    <property type="entry name" value="AA9_LPMO"/>
</dbReference>
<evidence type="ECO:0000313" key="20">
    <source>
        <dbReference type="Proteomes" id="UP001140453"/>
    </source>
</evidence>
<dbReference type="EC" id="1.14.99.56" evidence="15"/>
<dbReference type="Gene3D" id="2.70.50.70">
    <property type="match status" value="1"/>
</dbReference>
<accession>A0A9W8YMM3</accession>
<evidence type="ECO:0000256" key="3">
    <source>
        <dbReference type="ARBA" id="ARBA00022525"/>
    </source>
</evidence>
<comment type="catalytic activity">
    <reaction evidence="14">
        <text>[(1-&gt;4)-beta-D-glucosyl]n+m + reduced acceptor + O2 = 4-dehydro-beta-D-glucosyl-[(1-&gt;4)-beta-D-glucosyl]n-1 + [(1-&gt;4)-beta-D-glucosyl]m + acceptor + H2O.</text>
        <dbReference type="EC" id="1.14.99.56"/>
    </reaction>
</comment>
<feature type="chain" id="PRO_5040953247" description="lytic cellulose monooxygenase (C4-dehydrogenating)" evidence="17">
    <location>
        <begin position="18"/>
        <end position="343"/>
    </location>
</feature>
<evidence type="ECO:0000256" key="11">
    <source>
        <dbReference type="ARBA" id="ARBA00023277"/>
    </source>
</evidence>
<dbReference type="GO" id="GO:0004497">
    <property type="term" value="F:monooxygenase activity"/>
    <property type="evidence" value="ECO:0007669"/>
    <property type="project" value="UniProtKB-KW"/>
</dbReference>
<keyword evidence="3" id="KW-0964">Secreted</keyword>
<keyword evidence="6" id="KW-0136">Cellulose degradation</keyword>
<comment type="subcellular location">
    <subcellularLocation>
        <location evidence="2">Secreted</location>
    </subcellularLocation>
</comment>
<dbReference type="GO" id="GO:0046872">
    <property type="term" value="F:metal ion binding"/>
    <property type="evidence" value="ECO:0007669"/>
    <property type="project" value="UniProtKB-KW"/>
</dbReference>
<dbReference type="AlphaFoldDB" id="A0A9W8YMM3"/>
<keyword evidence="11" id="KW-0119">Carbohydrate metabolism</keyword>